<keyword evidence="14" id="KW-1185">Reference proteome</keyword>
<evidence type="ECO:0000259" key="12">
    <source>
        <dbReference type="PROSITE" id="PS00028"/>
    </source>
</evidence>
<evidence type="ECO:0000313" key="13">
    <source>
        <dbReference type="EMBL" id="KAJ1925390.1"/>
    </source>
</evidence>
<dbReference type="InterPro" id="IPR004631">
    <property type="entry name" value="4NH2But_aminotransferase_euk"/>
</dbReference>
<evidence type="ECO:0000256" key="7">
    <source>
        <dbReference type="ARBA" id="ARBA00022898"/>
    </source>
</evidence>
<dbReference type="PROSITE" id="PS00028">
    <property type="entry name" value="ZINC_FINGER_C2H2_1"/>
    <property type="match status" value="1"/>
</dbReference>
<dbReference type="InterPro" id="IPR015424">
    <property type="entry name" value="PyrdxlP-dep_Trfase"/>
</dbReference>
<evidence type="ECO:0000256" key="10">
    <source>
        <dbReference type="ARBA" id="ARBA00048021"/>
    </source>
</evidence>
<dbReference type="Pfam" id="PF00202">
    <property type="entry name" value="Aminotran_3"/>
    <property type="match status" value="1"/>
</dbReference>
<evidence type="ECO:0000256" key="11">
    <source>
        <dbReference type="RuleBase" id="RU003560"/>
    </source>
</evidence>
<dbReference type="PANTHER" id="PTHR43206">
    <property type="entry name" value="AMINOTRANSFERASE"/>
    <property type="match status" value="1"/>
</dbReference>
<evidence type="ECO:0000256" key="5">
    <source>
        <dbReference type="ARBA" id="ARBA00022576"/>
    </source>
</evidence>
<dbReference type="Proteomes" id="UP001150569">
    <property type="component" value="Unassembled WGS sequence"/>
</dbReference>
<comment type="cofactor">
    <cofactor evidence="1">
        <name>pyridoxal 5'-phosphate</name>
        <dbReference type="ChEBI" id="CHEBI:597326"/>
    </cofactor>
</comment>
<keyword evidence="7 11" id="KW-0663">Pyridoxal phosphate</keyword>
<dbReference type="InterPro" id="IPR015421">
    <property type="entry name" value="PyrdxlP-dep_Trfase_major"/>
</dbReference>
<dbReference type="GO" id="GO:0009450">
    <property type="term" value="P:gamma-aminobutyric acid catabolic process"/>
    <property type="evidence" value="ECO:0007669"/>
    <property type="project" value="TreeGrafter"/>
</dbReference>
<sequence>MLLNGTRRLVSVPAATSRLAWTTTLTSRRLAPTLLARRAMASSTWFPTEPTAPVVKTDTIPGPKSVSLLEELDQLQDPRAAMFMTDLTKSVGNYLSDADGNQFLDVYCQIASIPLGYNHPAILEISRSPEMLTALANRSCLGVFPPMDWTHTLRESFMRVAPAGLDQVFTTMCGSCANELAYKAAFMHHQAKHRGPNFKMAGSKEASTCMHNQPPGSPHLAILSFRKAFHGRMLGSLSTTRSKAIHKLDIPAFPWPEAPFPQLRYPLEDYTAENAQEEQRCLEATEAVIRESSVPVAAVVVEPIQSEGGDNHASPAFFRGLRDLTRRLDVLLIVDEVQTGVGATGTFWAHEQWGLDAANAPDAVTFSKKFQAAGFYHTQKLRPDQPFRNFNTWMGDPVRALHAKAIVDTVMQDDLLQVVQQTGHHLKRGLASLAERHPKTFTNLRGEGTFLAFDFATPELRNRFVGGMRQLGVNMGVCGEVTVRLRPMLTFEKHHADHFLERVDKTLQFWA</sequence>
<dbReference type="Gene3D" id="3.40.640.10">
    <property type="entry name" value="Type I PLP-dependent aspartate aminotransferase-like (Major domain)"/>
    <property type="match status" value="1"/>
</dbReference>
<evidence type="ECO:0000256" key="3">
    <source>
        <dbReference type="ARBA" id="ARBA00012912"/>
    </source>
</evidence>
<dbReference type="InterPro" id="IPR015422">
    <property type="entry name" value="PyrdxlP-dep_Trfase_small"/>
</dbReference>
<feature type="domain" description="C2H2-type" evidence="12">
    <location>
        <begin position="173"/>
        <end position="193"/>
    </location>
</feature>
<accession>A0A9W8DZ07</accession>
<dbReference type="PANTHER" id="PTHR43206:SF1">
    <property type="entry name" value="4-AMINOBUTYRATE AMINOTRANSFERASE, MITOCHONDRIAL"/>
    <property type="match status" value="1"/>
</dbReference>
<dbReference type="GO" id="GO:0030170">
    <property type="term" value="F:pyridoxal phosphate binding"/>
    <property type="evidence" value="ECO:0007669"/>
    <property type="project" value="InterPro"/>
</dbReference>
<dbReference type="NCBIfam" id="TIGR00699">
    <property type="entry name" value="GABAtrns_euk"/>
    <property type="match status" value="1"/>
</dbReference>
<gene>
    <name evidence="13" type="primary">UGA1_1</name>
    <name evidence="13" type="ORF">IWQ60_004587</name>
</gene>
<evidence type="ECO:0000256" key="1">
    <source>
        <dbReference type="ARBA" id="ARBA00001933"/>
    </source>
</evidence>
<evidence type="ECO:0000256" key="9">
    <source>
        <dbReference type="ARBA" id="ARBA00031787"/>
    </source>
</evidence>
<protein>
    <recommendedName>
        <fullName evidence="4">4-aminobutyrate aminotransferase</fullName>
        <ecNumber evidence="3">2.6.1.19</ecNumber>
    </recommendedName>
    <alternativeName>
        <fullName evidence="9">GABA aminotransferase</fullName>
    </alternativeName>
    <alternativeName>
        <fullName evidence="8">Gamma-amino-N-butyrate transaminase</fullName>
    </alternativeName>
</protein>
<dbReference type="EC" id="2.6.1.19" evidence="3"/>
<dbReference type="OrthoDB" id="10260828at2759"/>
<name>A0A9W8DZ07_9FUNG</name>
<comment type="similarity">
    <text evidence="2 11">Belongs to the class-III pyridoxal-phosphate-dependent aminotransferase family.</text>
</comment>
<dbReference type="FunFam" id="3.40.640.10:FF:000029">
    <property type="entry name" value="4-aminobutyrate aminotransferase, mitochondrial"/>
    <property type="match status" value="1"/>
</dbReference>
<dbReference type="SUPFAM" id="SSF53383">
    <property type="entry name" value="PLP-dependent transferases"/>
    <property type="match status" value="1"/>
</dbReference>
<evidence type="ECO:0000256" key="2">
    <source>
        <dbReference type="ARBA" id="ARBA00008954"/>
    </source>
</evidence>
<reference evidence="13" key="1">
    <citation type="submission" date="2022-07" db="EMBL/GenBank/DDBJ databases">
        <title>Phylogenomic reconstructions and comparative analyses of Kickxellomycotina fungi.</title>
        <authorList>
            <person name="Reynolds N.K."/>
            <person name="Stajich J.E."/>
            <person name="Barry K."/>
            <person name="Grigoriev I.V."/>
            <person name="Crous P."/>
            <person name="Smith M.E."/>
        </authorList>
    </citation>
    <scope>NUCLEOTIDE SEQUENCE</scope>
    <source>
        <strain evidence="13">RSA 861</strain>
    </source>
</reference>
<dbReference type="InterPro" id="IPR013087">
    <property type="entry name" value="Znf_C2H2_type"/>
</dbReference>
<dbReference type="GO" id="GO:0005739">
    <property type="term" value="C:mitochondrion"/>
    <property type="evidence" value="ECO:0007669"/>
    <property type="project" value="TreeGrafter"/>
</dbReference>
<keyword evidence="5" id="KW-0032">Aminotransferase</keyword>
<dbReference type="InterPro" id="IPR005814">
    <property type="entry name" value="Aminotrans_3"/>
</dbReference>
<evidence type="ECO:0000256" key="4">
    <source>
        <dbReference type="ARBA" id="ARBA00018543"/>
    </source>
</evidence>
<dbReference type="InterPro" id="IPR049704">
    <property type="entry name" value="Aminotrans_3_PPA_site"/>
</dbReference>
<comment type="caution">
    <text evidence="13">The sequence shown here is derived from an EMBL/GenBank/DDBJ whole genome shotgun (WGS) entry which is preliminary data.</text>
</comment>
<dbReference type="AlphaFoldDB" id="A0A9W8DZ07"/>
<dbReference type="PROSITE" id="PS00600">
    <property type="entry name" value="AA_TRANSFER_CLASS_3"/>
    <property type="match status" value="1"/>
</dbReference>
<comment type="catalytic activity">
    <reaction evidence="10">
        <text>4-aminobutanoate + 2-oxoglutarate = succinate semialdehyde + L-glutamate</text>
        <dbReference type="Rhea" id="RHEA:23352"/>
        <dbReference type="ChEBI" id="CHEBI:16810"/>
        <dbReference type="ChEBI" id="CHEBI:29985"/>
        <dbReference type="ChEBI" id="CHEBI:57706"/>
        <dbReference type="ChEBI" id="CHEBI:59888"/>
        <dbReference type="EC" id="2.6.1.19"/>
    </reaction>
</comment>
<dbReference type="Gene3D" id="3.90.1150.10">
    <property type="entry name" value="Aspartate Aminotransferase, domain 1"/>
    <property type="match status" value="1"/>
</dbReference>
<keyword evidence="6" id="KW-0808">Transferase</keyword>
<evidence type="ECO:0000256" key="6">
    <source>
        <dbReference type="ARBA" id="ARBA00022679"/>
    </source>
</evidence>
<dbReference type="EMBL" id="JANBPT010000225">
    <property type="protein sequence ID" value="KAJ1925390.1"/>
    <property type="molecule type" value="Genomic_DNA"/>
</dbReference>
<dbReference type="CDD" id="cd00610">
    <property type="entry name" value="OAT_like"/>
    <property type="match status" value="1"/>
</dbReference>
<proteinExistence type="inferred from homology"/>
<evidence type="ECO:0000313" key="14">
    <source>
        <dbReference type="Proteomes" id="UP001150569"/>
    </source>
</evidence>
<organism evidence="13 14">
    <name type="scientific">Tieghemiomyces parasiticus</name>
    <dbReference type="NCBI Taxonomy" id="78921"/>
    <lineage>
        <taxon>Eukaryota</taxon>
        <taxon>Fungi</taxon>
        <taxon>Fungi incertae sedis</taxon>
        <taxon>Zoopagomycota</taxon>
        <taxon>Kickxellomycotina</taxon>
        <taxon>Dimargaritomycetes</taxon>
        <taxon>Dimargaritales</taxon>
        <taxon>Dimargaritaceae</taxon>
        <taxon>Tieghemiomyces</taxon>
    </lineage>
</organism>
<evidence type="ECO:0000256" key="8">
    <source>
        <dbReference type="ARBA" id="ARBA00030204"/>
    </source>
</evidence>
<dbReference type="PIRSF" id="PIRSF000521">
    <property type="entry name" value="Transaminase_4ab_Lys_Orn"/>
    <property type="match status" value="1"/>
</dbReference>
<dbReference type="GO" id="GO:0034386">
    <property type="term" value="F:4-aminobutyrate:2-oxoglutarate transaminase activity"/>
    <property type="evidence" value="ECO:0007669"/>
    <property type="project" value="UniProtKB-EC"/>
</dbReference>